<sequence>MVSGLESPRCSRLVEAIRMLSQVGPIMFRRGDNESEVVDLQDRELLRMNPPSFTRFSVTRIRRTVEELKGYLI</sequence>
<comment type="caution">
    <text evidence="1">The sequence shown here is derived from an EMBL/GenBank/DDBJ whole genome shotgun (WGS) entry which is preliminary data.</text>
</comment>
<reference evidence="1 2" key="1">
    <citation type="submission" date="2020-09" db="EMBL/GenBank/DDBJ databases">
        <title>De no assembly of potato wild relative species, Solanum commersonii.</title>
        <authorList>
            <person name="Cho K."/>
        </authorList>
    </citation>
    <scope>NUCLEOTIDE SEQUENCE [LARGE SCALE GENOMIC DNA]</scope>
    <source>
        <strain evidence="1">LZ3.2</strain>
        <tissue evidence="1">Leaf</tissue>
    </source>
</reference>
<gene>
    <name evidence="1" type="ORF">H5410_042093</name>
</gene>
<accession>A0A9J5XTD4</accession>
<dbReference type="AlphaFoldDB" id="A0A9J5XTD4"/>
<dbReference type="Proteomes" id="UP000824120">
    <property type="component" value="Chromosome 8"/>
</dbReference>
<name>A0A9J5XTD4_SOLCO</name>
<evidence type="ECO:0000313" key="1">
    <source>
        <dbReference type="EMBL" id="KAG5591579.1"/>
    </source>
</evidence>
<organism evidence="1 2">
    <name type="scientific">Solanum commersonii</name>
    <name type="common">Commerson's wild potato</name>
    <name type="synonym">Commerson's nightshade</name>
    <dbReference type="NCBI Taxonomy" id="4109"/>
    <lineage>
        <taxon>Eukaryota</taxon>
        <taxon>Viridiplantae</taxon>
        <taxon>Streptophyta</taxon>
        <taxon>Embryophyta</taxon>
        <taxon>Tracheophyta</taxon>
        <taxon>Spermatophyta</taxon>
        <taxon>Magnoliopsida</taxon>
        <taxon>eudicotyledons</taxon>
        <taxon>Gunneridae</taxon>
        <taxon>Pentapetalae</taxon>
        <taxon>asterids</taxon>
        <taxon>lamiids</taxon>
        <taxon>Solanales</taxon>
        <taxon>Solanaceae</taxon>
        <taxon>Solanoideae</taxon>
        <taxon>Solaneae</taxon>
        <taxon>Solanum</taxon>
    </lineage>
</organism>
<keyword evidence="2" id="KW-1185">Reference proteome</keyword>
<evidence type="ECO:0000313" key="2">
    <source>
        <dbReference type="Proteomes" id="UP000824120"/>
    </source>
</evidence>
<protein>
    <submittedName>
        <fullName evidence="1">Uncharacterized protein</fullName>
    </submittedName>
</protein>
<dbReference type="EMBL" id="JACXVP010000008">
    <property type="protein sequence ID" value="KAG5591579.1"/>
    <property type="molecule type" value="Genomic_DNA"/>
</dbReference>
<proteinExistence type="predicted"/>